<organism evidence="1 2">
    <name type="scientific">Daphnia magna</name>
    <dbReference type="NCBI Taxonomy" id="35525"/>
    <lineage>
        <taxon>Eukaryota</taxon>
        <taxon>Metazoa</taxon>
        <taxon>Ecdysozoa</taxon>
        <taxon>Arthropoda</taxon>
        <taxon>Crustacea</taxon>
        <taxon>Branchiopoda</taxon>
        <taxon>Diplostraca</taxon>
        <taxon>Cladocera</taxon>
        <taxon>Anomopoda</taxon>
        <taxon>Daphniidae</taxon>
        <taxon>Daphnia</taxon>
    </lineage>
</organism>
<gene>
    <name evidence="1" type="ORF">OUZ56_009975</name>
</gene>
<sequence length="64" mass="7210">MQTFNSNSRVAQRKRAGPITQRSVNQNYALLPDILSMDGSVVECSPAMRAAWVRLSVDAFYVEY</sequence>
<proteinExistence type="predicted"/>
<evidence type="ECO:0000313" key="1">
    <source>
        <dbReference type="EMBL" id="KAK4024552.1"/>
    </source>
</evidence>
<keyword evidence="2" id="KW-1185">Reference proteome</keyword>
<dbReference type="Proteomes" id="UP001234178">
    <property type="component" value="Unassembled WGS sequence"/>
</dbReference>
<evidence type="ECO:0000313" key="2">
    <source>
        <dbReference type="Proteomes" id="UP001234178"/>
    </source>
</evidence>
<accession>A0ABR0AHF6</accession>
<comment type="caution">
    <text evidence="1">The sequence shown here is derived from an EMBL/GenBank/DDBJ whole genome shotgun (WGS) entry which is preliminary data.</text>
</comment>
<dbReference type="EMBL" id="JAOYFB010000037">
    <property type="protein sequence ID" value="KAK4024552.1"/>
    <property type="molecule type" value="Genomic_DNA"/>
</dbReference>
<protein>
    <submittedName>
        <fullName evidence="1">Uncharacterized protein</fullName>
    </submittedName>
</protein>
<name>A0ABR0AHF6_9CRUS</name>
<reference evidence="1 2" key="1">
    <citation type="journal article" date="2023" name="Nucleic Acids Res.">
        <title>The hologenome of Daphnia magna reveals possible DNA methylation and microbiome-mediated evolution of the host genome.</title>
        <authorList>
            <person name="Chaturvedi A."/>
            <person name="Li X."/>
            <person name="Dhandapani V."/>
            <person name="Marshall H."/>
            <person name="Kissane S."/>
            <person name="Cuenca-Cambronero M."/>
            <person name="Asole G."/>
            <person name="Calvet F."/>
            <person name="Ruiz-Romero M."/>
            <person name="Marangio P."/>
            <person name="Guigo R."/>
            <person name="Rago D."/>
            <person name="Mirbahai L."/>
            <person name="Eastwood N."/>
            <person name="Colbourne J.K."/>
            <person name="Zhou J."/>
            <person name="Mallon E."/>
            <person name="Orsini L."/>
        </authorList>
    </citation>
    <scope>NUCLEOTIDE SEQUENCE [LARGE SCALE GENOMIC DNA]</scope>
    <source>
        <strain evidence="1">LRV0_1</strain>
    </source>
</reference>